<dbReference type="PROSITE" id="PS51257">
    <property type="entry name" value="PROKAR_LIPOPROTEIN"/>
    <property type="match status" value="1"/>
</dbReference>
<gene>
    <name evidence="2" type="ORF">H9943_09660</name>
</gene>
<evidence type="ECO:0000313" key="3">
    <source>
        <dbReference type="Proteomes" id="UP000824209"/>
    </source>
</evidence>
<proteinExistence type="predicted"/>
<feature type="signal peptide" evidence="1">
    <location>
        <begin position="1"/>
        <end position="24"/>
    </location>
</feature>
<organism evidence="2 3">
    <name type="scientific">Candidatus Ruthenibacterium avium</name>
    <dbReference type="NCBI Taxonomy" id="2838751"/>
    <lineage>
        <taxon>Bacteria</taxon>
        <taxon>Bacillati</taxon>
        <taxon>Bacillota</taxon>
        <taxon>Clostridia</taxon>
        <taxon>Eubacteriales</taxon>
        <taxon>Oscillospiraceae</taxon>
        <taxon>Ruthenibacterium</taxon>
    </lineage>
</organism>
<keyword evidence="1" id="KW-0732">Signal</keyword>
<comment type="caution">
    <text evidence="2">The sequence shown here is derived from an EMBL/GenBank/DDBJ whole genome shotgun (WGS) entry which is preliminary data.</text>
</comment>
<dbReference type="AlphaFoldDB" id="A0A9D2M426"/>
<evidence type="ECO:0000313" key="2">
    <source>
        <dbReference type="EMBL" id="HJB40647.1"/>
    </source>
</evidence>
<dbReference type="EMBL" id="DWYA01000086">
    <property type="protein sequence ID" value="HJB40647.1"/>
    <property type="molecule type" value="Genomic_DNA"/>
</dbReference>
<evidence type="ECO:0008006" key="4">
    <source>
        <dbReference type="Google" id="ProtNLM"/>
    </source>
</evidence>
<accession>A0A9D2M426</accession>
<sequence length="447" mass="48817">MKLKLTLFLLCVCLLLSACGTQPASTSNNSSAVSESGAIEQQTPPEMQMAMAAGSLPTIVGNDEGAYYIWANGQDSSGVTLYYDYASRQLIHLSNQVIPTNDEENPGWISDIFGGAAPLAVNGKFYVLKYGKAPLPKIQYEGSPSILMEMEPNAANRKTLTLPRGFLFKSGSGIAADGTDLYLLLVSFDSSTLQATTASLCCTDFEAGKIKPLYEFDIQEKDAAIIGVFSDGLILQRSSSPAEGKNTDSIEPLSYEIQLYSVLDYSLSDTGFSWEQSELSFALDGNTVYFIRGGETALRAYDLLNGTQKVITENILEGTDSAQANRVILTGEVHDGHLQFVVTEQDASKYYSYAISDGTVLPLKLFYSYMGAELQVRIVSESKEYFLVNNGMKALQRTAYGTNGSFYTMESNEPQYALIEKADYWNSISNYLAFDDSLLEELAASGR</sequence>
<protein>
    <recommendedName>
        <fullName evidence="4">Lipoprotein</fullName>
    </recommendedName>
</protein>
<reference evidence="2" key="2">
    <citation type="submission" date="2021-04" db="EMBL/GenBank/DDBJ databases">
        <authorList>
            <person name="Gilroy R."/>
        </authorList>
    </citation>
    <scope>NUCLEOTIDE SEQUENCE</scope>
    <source>
        <strain evidence="2">ChiBcec8-14828</strain>
    </source>
</reference>
<evidence type="ECO:0000256" key="1">
    <source>
        <dbReference type="SAM" id="SignalP"/>
    </source>
</evidence>
<feature type="chain" id="PRO_5038386363" description="Lipoprotein" evidence="1">
    <location>
        <begin position="25"/>
        <end position="447"/>
    </location>
</feature>
<reference evidence="2" key="1">
    <citation type="journal article" date="2021" name="PeerJ">
        <title>Extensive microbial diversity within the chicken gut microbiome revealed by metagenomics and culture.</title>
        <authorList>
            <person name="Gilroy R."/>
            <person name="Ravi A."/>
            <person name="Getino M."/>
            <person name="Pursley I."/>
            <person name="Horton D.L."/>
            <person name="Alikhan N.F."/>
            <person name="Baker D."/>
            <person name="Gharbi K."/>
            <person name="Hall N."/>
            <person name="Watson M."/>
            <person name="Adriaenssens E.M."/>
            <person name="Foster-Nyarko E."/>
            <person name="Jarju S."/>
            <person name="Secka A."/>
            <person name="Antonio M."/>
            <person name="Oren A."/>
            <person name="Chaudhuri R.R."/>
            <person name="La Ragione R."/>
            <person name="Hildebrand F."/>
            <person name="Pallen M.J."/>
        </authorList>
    </citation>
    <scope>NUCLEOTIDE SEQUENCE</scope>
    <source>
        <strain evidence="2">ChiBcec8-14828</strain>
    </source>
</reference>
<name>A0A9D2M426_9FIRM</name>
<dbReference type="Proteomes" id="UP000824209">
    <property type="component" value="Unassembled WGS sequence"/>
</dbReference>